<evidence type="ECO:0000313" key="3">
    <source>
        <dbReference type="Proteomes" id="UP000019141"/>
    </source>
</evidence>
<keyword evidence="3" id="KW-1185">Reference proteome</keyword>
<feature type="transmembrane region" description="Helical" evidence="1">
    <location>
        <begin position="23"/>
        <end position="51"/>
    </location>
</feature>
<proteinExistence type="predicted"/>
<dbReference type="EMBL" id="AZHW01000599">
    <property type="protein sequence ID" value="ETW97954.1"/>
    <property type="molecule type" value="Genomic_DNA"/>
</dbReference>
<keyword evidence="1" id="KW-0812">Transmembrane</keyword>
<keyword evidence="1" id="KW-0472">Membrane</keyword>
<evidence type="ECO:0000313" key="2">
    <source>
        <dbReference type="EMBL" id="ETW97954.1"/>
    </source>
</evidence>
<protein>
    <recommendedName>
        <fullName evidence="4">Phosphatidate cytidylyltransferase</fullName>
    </recommendedName>
</protein>
<reference evidence="2 3" key="1">
    <citation type="journal article" date="2014" name="Nature">
        <title>An environmental bacterial taxon with a large and distinct metabolic repertoire.</title>
        <authorList>
            <person name="Wilson M.C."/>
            <person name="Mori T."/>
            <person name="Ruckert C."/>
            <person name="Uria A.R."/>
            <person name="Helf M.J."/>
            <person name="Takada K."/>
            <person name="Gernert C."/>
            <person name="Steffens U.A."/>
            <person name="Heycke N."/>
            <person name="Schmitt S."/>
            <person name="Rinke C."/>
            <person name="Helfrich E.J."/>
            <person name="Brachmann A.O."/>
            <person name="Gurgui C."/>
            <person name="Wakimoto T."/>
            <person name="Kracht M."/>
            <person name="Crusemann M."/>
            <person name="Hentschel U."/>
            <person name="Abe I."/>
            <person name="Matsunaga S."/>
            <person name="Kalinowski J."/>
            <person name="Takeyama H."/>
            <person name="Piel J."/>
        </authorList>
    </citation>
    <scope>NUCLEOTIDE SEQUENCE [LARGE SCALE GENOMIC DNA]</scope>
    <source>
        <strain evidence="3">TSY1</strain>
    </source>
</reference>
<gene>
    <name evidence="2" type="ORF">ETSY1_20735</name>
</gene>
<sequence length="94" mass="10704">MEPPRAHQTSSIQTPPASKWKTVIALILLLVAIILNWSWVFGILFITWAIADMAAGRVYFVEEITKSANPVLFWTIVTLWLLLGLYSLLEPFFI</sequence>
<evidence type="ECO:0000256" key="1">
    <source>
        <dbReference type="SAM" id="Phobius"/>
    </source>
</evidence>
<feature type="transmembrane region" description="Helical" evidence="1">
    <location>
        <begin position="71"/>
        <end position="89"/>
    </location>
</feature>
<comment type="caution">
    <text evidence="2">The sequence shown here is derived from an EMBL/GenBank/DDBJ whole genome shotgun (WGS) entry which is preliminary data.</text>
</comment>
<organism evidence="2 3">
    <name type="scientific">Entotheonella factor</name>
    <dbReference type="NCBI Taxonomy" id="1429438"/>
    <lineage>
        <taxon>Bacteria</taxon>
        <taxon>Pseudomonadati</taxon>
        <taxon>Nitrospinota/Tectimicrobiota group</taxon>
        <taxon>Candidatus Tectimicrobiota</taxon>
        <taxon>Candidatus Entotheonellia</taxon>
        <taxon>Candidatus Entotheonellales</taxon>
        <taxon>Candidatus Entotheonellaceae</taxon>
        <taxon>Candidatus Entotheonella</taxon>
    </lineage>
</organism>
<dbReference type="HOGENOM" id="CLU_180060_0_0_7"/>
<keyword evidence="1" id="KW-1133">Transmembrane helix</keyword>
<evidence type="ECO:0008006" key="4">
    <source>
        <dbReference type="Google" id="ProtNLM"/>
    </source>
</evidence>
<dbReference type="Proteomes" id="UP000019141">
    <property type="component" value="Unassembled WGS sequence"/>
</dbReference>
<name>W4LJ72_ENTF1</name>
<accession>W4LJ72</accession>
<dbReference type="AlphaFoldDB" id="W4LJ72"/>